<organism evidence="1">
    <name type="scientific">marine sediment metagenome</name>
    <dbReference type="NCBI Taxonomy" id="412755"/>
    <lineage>
        <taxon>unclassified sequences</taxon>
        <taxon>metagenomes</taxon>
        <taxon>ecological metagenomes</taxon>
    </lineage>
</organism>
<dbReference type="EMBL" id="LAZR01005765">
    <property type="protein sequence ID" value="KKM97293.1"/>
    <property type="molecule type" value="Genomic_DNA"/>
</dbReference>
<dbReference type="AlphaFoldDB" id="A0A0F9LV71"/>
<protein>
    <submittedName>
        <fullName evidence="1">Uncharacterized protein</fullName>
    </submittedName>
</protein>
<reference evidence="1" key="1">
    <citation type="journal article" date="2015" name="Nature">
        <title>Complex archaea that bridge the gap between prokaryotes and eukaryotes.</title>
        <authorList>
            <person name="Spang A."/>
            <person name="Saw J.H."/>
            <person name="Jorgensen S.L."/>
            <person name="Zaremba-Niedzwiedzka K."/>
            <person name="Martijn J."/>
            <person name="Lind A.E."/>
            <person name="van Eijk R."/>
            <person name="Schleper C."/>
            <person name="Guy L."/>
            <person name="Ettema T.J."/>
        </authorList>
    </citation>
    <scope>NUCLEOTIDE SEQUENCE</scope>
</reference>
<accession>A0A0F9LV71</accession>
<comment type="caution">
    <text evidence="1">The sequence shown here is derived from an EMBL/GenBank/DDBJ whole genome shotgun (WGS) entry which is preliminary data.</text>
</comment>
<proteinExistence type="predicted"/>
<evidence type="ECO:0000313" key="1">
    <source>
        <dbReference type="EMBL" id="KKM97293.1"/>
    </source>
</evidence>
<gene>
    <name evidence="1" type="ORF">LCGC14_1169570</name>
</gene>
<sequence>MSGNVVSFPVKKEADEDRIWICECGCQTHYVHEDGRIECALCEKITTEGNWRVGPKIELAEDLKVCDVRITDEADEFIFRRFVQEVIKPDVSAAALFRKDGSQRTVFRNKDLPQNETERRWFRRRARRMLIDLGADWKHQPR</sequence>
<name>A0A0F9LV71_9ZZZZ</name>